<evidence type="ECO:0000256" key="12">
    <source>
        <dbReference type="ARBA" id="ARBA00044535"/>
    </source>
</evidence>
<comment type="cofactor">
    <cofactor evidence="1">
        <name>Mg(2+)</name>
        <dbReference type="ChEBI" id="CHEBI:18420"/>
    </cofactor>
</comment>
<evidence type="ECO:0000256" key="2">
    <source>
        <dbReference type="ARBA" id="ARBA00005446"/>
    </source>
</evidence>
<dbReference type="SUPFAM" id="SSF47819">
    <property type="entry name" value="HRDC-like"/>
    <property type="match status" value="1"/>
</dbReference>
<dbReference type="Pfam" id="PF00570">
    <property type="entry name" value="HRDC"/>
    <property type="match status" value="1"/>
</dbReference>
<dbReference type="InterPro" id="IPR001650">
    <property type="entry name" value="Helicase_C-like"/>
</dbReference>
<dbReference type="InterPro" id="IPR018982">
    <property type="entry name" value="RQC_domain"/>
</dbReference>
<dbReference type="PROSITE" id="PS51192">
    <property type="entry name" value="HELICASE_ATP_BIND_1"/>
    <property type="match status" value="1"/>
</dbReference>
<evidence type="ECO:0000259" key="16">
    <source>
        <dbReference type="PROSITE" id="PS51194"/>
    </source>
</evidence>
<dbReference type="Pfam" id="PF00270">
    <property type="entry name" value="DEAD"/>
    <property type="match status" value="1"/>
</dbReference>
<dbReference type="GO" id="GO:0006310">
    <property type="term" value="P:DNA recombination"/>
    <property type="evidence" value="ECO:0007669"/>
    <property type="project" value="InterPro"/>
</dbReference>
<dbReference type="SMART" id="SM00341">
    <property type="entry name" value="HRDC"/>
    <property type="match status" value="1"/>
</dbReference>
<evidence type="ECO:0000259" key="15">
    <source>
        <dbReference type="PROSITE" id="PS51192"/>
    </source>
</evidence>
<dbReference type="Gene3D" id="1.10.150.80">
    <property type="entry name" value="HRDC domain"/>
    <property type="match status" value="1"/>
</dbReference>
<dbReference type="PANTHER" id="PTHR13710">
    <property type="entry name" value="DNA HELICASE RECQ FAMILY MEMBER"/>
    <property type="match status" value="1"/>
</dbReference>
<dbReference type="SMART" id="SM00487">
    <property type="entry name" value="DEXDc"/>
    <property type="match status" value="1"/>
</dbReference>
<dbReference type="PROSITE" id="PS51194">
    <property type="entry name" value="HELICASE_CTER"/>
    <property type="match status" value="1"/>
</dbReference>
<keyword evidence="6 17" id="KW-0347">Helicase</keyword>
<dbReference type="InterPro" id="IPR010997">
    <property type="entry name" value="HRDC-like_sf"/>
</dbReference>
<dbReference type="SUPFAM" id="SSF52540">
    <property type="entry name" value="P-loop containing nucleoside triphosphate hydrolases"/>
    <property type="match status" value="2"/>
</dbReference>
<keyword evidence="18" id="KW-1185">Reference proteome</keyword>
<dbReference type="GO" id="GO:0043590">
    <property type="term" value="C:bacterial nucleoid"/>
    <property type="evidence" value="ECO:0007669"/>
    <property type="project" value="TreeGrafter"/>
</dbReference>
<keyword evidence="8" id="KW-0238">DNA-binding</keyword>
<evidence type="ECO:0000256" key="3">
    <source>
        <dbReference type="ARBA" id="ARBA00022723"/>
    </source>
</evidence>
<dbReference type="PANTHER" id="PTHR13710:SF105">
    <property type="entry name" value="ATP-DEPENDENT DNA HELICASE Q1"/>
    <property type="match status" value="1"/>
</dbReference>
<keyword evidence="7" id="KW-0067">ATP-binding</keyword>
<sequence length="550" mass="59909">MPTGAGKSLCYQLPAVALDGCCVVVSPLIALMHDQLRAAHAVGIRAGSLTSVDADWRETQARLRSGDLDLLYVAPERASGEGFRDLLRSAKITMFAIDEAHCVSEWGHDFRPDYRMLRPLLDEFPSIPRLALTATADAHTRTDILVQLGIPAAGMVISGFDRPNIRYTAHARDGLSRQIADLVARQPGPGIIYAQTRIGTEKMAASLASSGRKVRIYHAGLPAEERRANQADFIASEDMVMVATIAFGMGIDKPDVRFVAHAGLPKSIEAYYQESGRAGRDGEPAEAHLFWGADDFAKARQRIFELDEPRQAGERARISSLGALVETAGCRRAILLRHFGESPPEKCGNCDNCLNPPAGVDATELARKILSAVYRTGQSFGAGHIEAVLTGSANEKVTQRGHDRLSVFGIVEGEDVPLIKPVSRALLLRDALQANEHGGLELGPNARPVLRGEQIVTLVVPPKRQRRGRRERDLNPIDDPLFSALRACRRELALEAGVPPYVIFHDSTLREMAERKPLNMQGLSQISGVGTRKLEAYGQAFLDTIAGYAR</sequence>
<evidence type="ECO:0000256" key="1">
    <source>
        <dbReference type="ARBA" id="ARBA00001946"/>
    </source>
</evidence>
<dbReference type="InterPro" id="IPR002121">
    <property type="entry name" value="HRDC_dom"/>
</dbReference>
<dbReference type="AlphaFoldDB" id="A0A840HVH5"/>
<dbReference type="InterPro" id="IPR036388">
    <property type="entry name" value="WH-like_DNA-bd_sf"/>
</dbReference>
<reference evidence="17 18" key="1">
    <citation type="submission" date="2020-08" db="EMBL/GenBank/DDBJ databases">
        <title>Genomic Encyclopedia of Type Strains, Phase IV (KMG-IV): sequencing the most valuable type-strain genomes for metagenomic binning, comparative biology and taxonomic classification.</title>
        <authorList>
            <person name="Goeker M."/>
        </authorList>
    </citation>
    <scope>NUCLEOTIDE SEQUENCE [LARGE SCALE GENOMIC DNA]</scope>
    <source>
        <strain evidence="17 18">DSM 7465</strain>
    </source>
</reference>
<comment type="similarity">
    <text evidence="2">Belongs to the helicase family. RecQ subfamily.</text>
</comment>
<dbReference type="GO" id="GO:0005524">
    <property type="term" value="F:ATP binding"/>
    <property type="evidence" value="ECO:0007669"/>
    <property type="project" value="UniProtKB-KW"/>
</dbReference>
<comment type="catalytic activity">
    <reaction evidence="10">
        <text>Couples ATP hydrolysis with the unwinding of duplex DNA by translocating in the 3'-5' direction.</text>
        <dbReference type="EC" id="5.6.2.4"/>
    </reaction>
</comment>
<dbReference type="InterPro" id="IPR004589">
    <property type="entry name" value="DNA_helicase_ATP-dep_RecQ"/>
</dbReference>
<dbReference type="CDD" id="cd17920">
    <property type="entry name" value="DEXHc_RecQ"/>
    <property type="match status" value="1"/>
</dbReference>
<dbReference type="GO" id="GO:0016787">
    <property type="term" value="F:hydrolase activity"/>
    <property type="evidence" value="ECO:0007669"/>
    <property type="project" value="UniProtKB-KW"/>
</dbReference>
<evidence type="ECO:0000256" key="4">
    <source>
        <dbReference type="ARBA" id="ARBA00022741"/>
    </source>
</evidence>
<dbReference type="Gene3D" id="3.40.50.300">
    <property type="entry name" value="P-loop containing nucleotide triphosphate hydrolases"/>
    <property type="match status" value="2"/>
</dbReference>
<evidence type="ECO:0000256" key="7">
    <source>
        <dbReference type="ARBA" id="ARBA00022840"/>
    </source>
</evidence>
<dbReference type="NCBIfam" id="TIGR00614">
    <property type="entry name" value="recQ_fam"/>
    <property type="match status" value="1"/>
</dbReference>
<keyword evidence="3" id="KW-0479">Metal-binding</keyword>
<dbReference type="GO" id="GO:0003677">
    <property type="term" value="F:DNA binding"/>
    <property type="evidence" value="ECO:0007669"/>
    <property type="project" value="UniProtKB-KW"/>
</dbReference>
<keyword evidence="4" id="KW-0547">Nucleotide-binding</keyword>
<evidence type="ECO:0000256" key="6">
    <source>
        <dbReference type="ARBA" id="ARBA00022806"/>
    </source>
</evidence>
<dbReference type="GO" id="GO:0006260">
    <property type="term" value="P:DNA replication"/>
    <property type="evidence" value="ECO:0007669"/>
    <property type="project" value="InterPro"/>
</dbReference>
<evidence type="ECO:0000313" key="17">
    <source>
        <dbReference type="EMBL" id="MBB4641963.1"/>
    </source>
</evidence>
<accession>A0A840HVH5</accession>
<dbReference type="GO" id="GO:0006281">
    <property type="term" value="P:DNA repair"/>
    <property type="evidence" value="ECO:0007669"/>
    <property type="project" value="InterPro"/>
</dbReference>
<organism evidence="17 18">
    <name type="scientific">Rhizorhapis suberifaciens</name>
    <name type="common">corky root of lettuce</name>
    <dbReference type="NCBI Taxonomy" id="13656"/>
    <lineage>
        <taxon>Bacteria</taxon>
        <taxon>Pseudomonadati</taxon>
        <taxon>Pseudomonadota</taxon>
        <taxon>Alphaproteobacteria</taxon>
        <taxon>Sphingomonadales</taxon>
        <taxon>Sphingomonadaceae</taxon>
        <taxon>Rhizorhapis</taxon>
    </lineage>
</organism>
<dbReference type="InterPro" id="IPR044876">
    <property type="entry name" value="HRDC_dom_sf"/>
</dbReference>
<dbReference type="Pfam" id="PF16124">
    <property type="entry name" value="RecQ_Zn_bind"/>
    <property type="match status" value="1"/>
</dbReference>
<evidence type="ECO:0000256" key="10">
    <source>
        <dbReference type="ARBA" id="ARBA00034617"/>
    </source>
</evidence>
<dbReference type="InterPro" id="IPR032284">
    <property type="entry name" value="RecQ_Zn-bd"/>
</dbReference>
<dbReference type="Gene3D" id="1.10.10.10">
    <property type="entry name" value="Winged helix-like DNA-binding domain superfamily/Winged helix DNA-binding domain"/>
    <property type="match status" value="1"/>
</dbReference>
<evidence type="ECO:0000256" key="11">
    <source>
        <dbReference type="ARBA" id="ARBA00034808"/>
    </source>
</evidence>
<dbReference type="GO" id="GO:0046872">
    <property type="term" value="F:metal ion binding"/>
    <property type="evidence" value="ECO:0007669"/>
    <property type="project" value="UniProtKB-KW"/>
</dbReference>
<comment type="caution">
    <text evidence="17">The sequence shown here is derived from an EMBL/GenBank/DDBJ whole genome shotgun (WGS) entry which is preliminary data.</text>
</comment>
<feature type="domain" description="HRDC" evidence="14">
    <location>
        <begin position="475"/>
        <end position="550"/>
    </location>
</feature>
<dbReference type="InterPro" id="IPR011545">
    <property type="entry name" value="DEAD/DEAH_box_helicase_dom"/>
</dbReference>
<evidence type="ECO:0000256" key="8">
    <source>
        <dbReference type="ARBA" id="ARBA00023125"/>
    </source>
</evidence>
<dbReference type="GO" id="GO:0043138">
    <property type="term" value="F:3'-5' DNA helicase activity"/>
    <property type="evidence" value="ECO:0007669"/>
    <property type="project" value="UniProtKB-EC"/>
</dbReference>
<evidence type="ECO:0000256" key="5">
    <source>
        <dbReference type="ARBA" id="ARBA00022801"/>
    </source>
</evidence>
<dbReference type="EMBL" id="JACHOV010000008">
    <property type="protein sequence ID" value="MBB4641963.1"/>
    <property type="molecule type" value="Genomic_DNA"/>
</dbReference>
<dbReference type="InterPro" id="IPR014001">
    <property type="entry name" value="Helicase_ATP-bd"/>
</dbReference>
<dbReference type="SMART" id="SM00956">
    <property type="entry name" value="RQC"/>
    <property type="match status" value="1"/>
</dbReference>
<feature type="domain" description="Helicase C-terminal" evidence="16">
    <location>
        <begin position="178"/>
        <end position="322"/>
    </location>
</feature>
<evidence type="ECO:0000259" key="14">
    <source>
        <dbReference type="PROSITE" id="PS50967"/>
    </source>
</evidence>
<dbReference type="GO" id="GO:0005737">
    <property type="term" value="C:cytoplasm"/>
    <property type="evidence" value="ECO:0007669"/>
    <property type="project" value="TreeGrafter"/>
</dbReference>
<evidence type="ECO:0000256" key="9">
    <source>
        <dbReference type="ARBA" id="ARBA00023235"/>
    </source>
</evidence>
<dbReference type="EC" id="5.6.2.4" evidence="11"/>
<dbReference type="PROSITE" id="PS50967">
    <property type="entry name" value="HRDC"/>
    <property type="match status" value="1"/>
</dbReference>
<keyword evidence="5 17" id="KW-0378">Hydrolase</keyword>
<dbReference type="Pfam" id="PF00271">
    <property type="entry name" value="Helicase_C"/>
    <property type="match status" value="1"/>
</dbReference>
<dbReference type="SMART" id="SM00490">
    <property type="entry name" value="HELICc"/>
    <property type="match status" value="1"/>
</dbReference>
<dbReference type="Proteomes" id="UP000575068">
    <property type="component" value="Unassembled WGS sequence"/>
</dbReference>
<dbReference type="GO" id="GO:0030894">
    <property type="term" value="C:replisome"/>
    <property type="evidence" value="ECO:0007669"/>
    <property type="project" value="TreeGrafter"/>
</dbReference>
<dbReference type="Pfam" id="PF09382">
    <property type="entry name" value="RQC"/>
    <property type="match status" value="1"/>
</dbReference>
<evidence type="ECO:0000256" key="13">
    <source>
        <dbReference type="ARBA" id="ARBA00044550"/>
    </source>
</evidence>
<gene>
    <name evidence="17" type="ORF">HNQ99_002281</name>
</gene>
<evidence type="ECO:0000313" key="18">
    <source>
        <dbReference type="Proteomes" id="UP000575068"/>
    </source>
</evidence>
<name>A0A840HVH5_9SPHN</name>
<feature type="domain" description="Helicase ATP-binding" evidence="15">
    <location>
        <begin position="1"/>
        <end position="154"/>
    </location>
</feature>
<protein>
    <recommendedName>
        <fullName evidence="12">ATP-dependent DNA helicase RecQ</fullName>
        <ecNumber evidence="11">5.6.2.4</ecNumber>
    </recommendedName>
    <alternativeName>
        <fullName evidence="13">DNA 3'-5' helicase RecQ</fullName>
    </alternativeName>
</protein>
<dbReference type="GO" id="GO:0009378">
    <property type="term" value="F:four-way junction helicase activity"/>
    <property type="evidence" value="ECO:0007669"/>
    <property type="project" value="TreeGrafter"/>
</dbReference>
<proteinExistence type="inferred from homology"/>
<dbReference type="InterPro" id="IPR027417">
    <property type="entry name" value="P-loop_NTPase"/>
</dbReference>
<keyword evidence="9" id="KW-0413">Isomerase</keyword>